<dbReference type="Proteomes" id="UP001268864">
    <property type="component" value="Unassembled WGS sequence"/>
</dbReference>
<accession>A0ABU2FL60</accession>
<proteinExistence type="predicted"/>
<sequence length="99" mass="10751">MECPRCGGRLTRYRLGEREAIGCQECAYVGVSVDHTAERGPAESWDDAIDRFQAQGQSVTAVRRADLPVDVPAAESGADAVEGELVDDEERVLPVFEAQ</sequence>
<evidence type="ECO:0000313" key="1">
    <source>
        <dbReference type="EMBL" id="MDS0281465.1"/>
    </source>
</evidence>
<comment type="caution">
    <text evidence="1">The sequence shown here is derived from an EMBL/GenBank/DDBJ whole genome shotgun (WGS) entry which is preliminary data.</text>
</comment>
<organism evidence="1 2">
    <name type="scientific">Haloarcula onubensis</name>
    <dbReference type="NCBI Taxonomy" id="2950539"/>
    <lineage>
        <taxon>Archaea</taxon>
        <taxon>Methanobacteriati</taxon>
        <taxon>Methanobacteriota</taxon>
        <taxon>Stenosarchaea group</taxon>
        <taxon>Halobacteria</taxon>
        <taxon>Halobacteriales</taxon>
        <taxon>Haloarculaceae</taxon>
        <taxon>Haloarcula</taxon>
    </lineage>
</organism>
<reference evidence="1 2" key="1">
    <citation type="submission" date="2022-06" db="EMBL/GenBank/DDBJ databases">
        <title>Halomicroarcula sp. a new haloarchaeum isolate from saline soil.</title>
        <authorList>
            <person name="Strakova D."/>
            <person name="Galisteo C."/>
            <person name="Sanchez-Porro C."/>
            <person name="Ventosa A."/>
        </authorList>
    </citation>
    <scope>NUCLEOTIDE SEQUENCE [LARGE SCALE GENOMIC DNA]</scope>
    <source>
        <strain evidence="1 2">S3CR25-11</strain>
    </source>
</reference>
<evidence type="ECO:0008006" key="3">
    <source>
        <dbReference type="Google" id="ProtNLM"/>
    </source>
</evidence>
<gene>
    <name evidence="1" type="ORF">NDI86_04965</name>
</gene>
<keyword evidence="2" id="KW-1185">Reference proteome</keyword>
<evidence type="ECO:0000313" key="2">
    <source>
        <dbReference type="Proteomes" id="UP001268864"/>
    </source>
</evidence>
<dbReference type="RefSeq" id="WP_310899301.1">
    <property type="nucleotide sequence ID" value="NZ_JAMQOS010000001.1"/>
</dbReference>
<name>A0ABU2FL60_9EURY</name>
<dbReference type="EMBL" id="JAMQOS010000001">
    <property type="protein sequence ID" value="MDS0281465.1"/>
    <property type="molecule type" value="Genomic_DNA"/>
</dbReference>
<protein>
    <recommendedName>
        <fullName evidence="3">Transcription factor zinc-finger domain-containing protein</fullName>
    </recommendedName>
</protein>